<sequence>MYFRSNADHLLLQNSFKRVALNMSGTQDHKVLLANQEKKSEGITAKKKRPRQRLRKRNKRYINSSESKGEYLGVEEQTNGIPNDTLGLQLSGHQIPNKTPIEVSQSSSESVSVETSKNIGTKEVTQHIFPKSHEFPSDEIKEIIADTSNILYKPQIITQNLTNIQNTISQSKPNSGFGKEAIIKIAMSANSAPATNSSLGKSREEIMAEREAKKLAKQMKKGKNMGVNSEAAPTTTPVVGSSVVNVVSQKQDTITNPPSKVIDTHTSAVVEKNREQIKAEREAKKKAKQALKVAKTSGVTEITVKLEDTKITENLSTNTIQEEKKKSALNKSERRAIQEAQRAAKAQALAQKSVTPKVKSTAASAKQATKLSTDTPLMAAVNTFSSSPTKSISPVTKSNRINDCKVRLFNHLEKARQEANLFLNNSQIHPSIARLGEQYAQRTIVGSNARCIGFLNALKMVIRDFETPPKKEFARSLETTITNSVEHLQKCRPLAVSVSNAYKHIKHVLTQLPTDQPETDLKENLCRFIDTYIENQIGKAAEAISYSVQEKISNGDVILTFGCSSLITYIFEEAQRRRVDFRVIVVDSRPFCEGQELLRRLTVKGIPCSYVLINAVSFVMPESTKVLLGAHALLANGYVMARTGTAQVALVAHSFNVPVLVCCETHKFSERSQTDAIVYNELGNPDDLIRSAQCSLANWQTKGKMSPLNLMYDITPPELVTAVVTEVSILPCTSVPVILRIKPTEIGY</sequence>
<organism evidence="13">
    <name type="scientific">Bactrocera latifrons</name>
    <name type="common">Malaysian fruit fly</name>
    <name type="synonym">Chaetodacus latifrons</name>
    <dbReference type="NCBI Taxonomy" id="174628"/>
    <lineage>
        <taxon>Eukaryota</taxon>
        <taxon>Metazoa</taxon>
        <taxon>Ecdysozoa</taxon>
        <taxon>Arthropoda</taxon>
        <taxon>Hexapoda</taxon>
        <taxon>Insecta</taxon>
        <taxon>Pterygota</taxon>
        <taxon>Neoptera</taxon>
        <taxon>Endopterygota</taxon>
        <taxon>Diptera</taxon>
        <taxon>Brachycera</taxon>
        <taxon>Muscomorpha</taxon>
        <taxon>Tephritoidea</taxon>
        <taxon>Tephritidae</taxon>
        <taxon>Bactrocera</taxon>
        <taxon>Bactrocera</taxon>
    </lineage>
</organism>
<dbReference type="AlphaFoldDB" id="A0A0K8US22"/>
<dbReference type="FunFam" id="3.40.50.10470:FF:000002">
    <property type="entry name" value="Probable translation initiation factor eIF-2B subunit delta"/>
    <property type="match status" value="1"/>
</dbReference>
<evidence type="ECO:0000256" key="6">
    <source>
        <dbReference type="ARBA" id="ARBA00043898"/>
    </source>
</evidence>
<evidence type="ECO:0000256" key="8">
    <source>
        <dbReference type="ARBA" id="ARBA00044356"/>
    </source>
</evidence>
<evidence type="ECO:0000256" key="5">
    <source>
        <dbReference type="ARBA" id="ARBA00022917"/>
    </source>
</evidence>
<dbReference type="InterPro" id="IPR037171">
    <property type="entry name" value="NagB/RpiA_transferase-like"/>
</dbReference>
<dbReference type="SUPFAM" id="SSF100950">
    <property type="entry name" value="NagB/RpiA/CoA transferase-like"/>
    <property type="match status" value="1"/>
</dbReference>
<dbReference type="OrthoDB" id="10254737at2759"/>
<evidence type="ECO:0000256" key="12">
    <source>
        <dbReference type="SAM" id="MobiDB-lite"/>
    </source>
</evidence>
<accession>A0A0K8US22</accession>
<feature type="compositionally biased region" description="Low complexity" evidence="12">
    <location>
        <begin position="359"/>
        <end position="370"/>
    </location>
</feature>
<proteinExistence type="inferred from homology"/>
<name>A0A0K8US22_BACLA</name>
<evidence type="ECO:0000256" key="7">
    <source>
        <dbReference type="ARBA" id="ARBA00044147"/>
    </source>
</evidence>
<dbReference type="Gene3D" id="3.40.50.10470">
    <property type="entry name" value="Translation initiation factor eif-2b, domain 2"/>
    <property type="match status" value="1"/>
</dbReference>
<reference evidence="13" key="1">
    <citation type="submission" date="2015-06" db="EMBL/GenBank/DDBJ databases">
        <authorList>
            <person name="Hoefler B.C."/>
            <person name="Straight P.D."/>
        </authorList>
    </citation>
    <scope>NUCLEOTIDE SEQUENCE</scope>
</reference>
<evidence type="ECO:0000256" key="11">
    <source>
        <dbReference type="SAM" id="Coils"/>
    </source>
</evidence>
<dbReference type="GO" id="GO:0140535">
    <property type="term" value="C:intracellular protein-containing complex"/>
    <property type="evidence" value="ECO:0007669"/>
    <property type="project" value="UniProtKB-ARBA"/>
</dbReference>
<comment type="subunit">
    <text evidence="9">Component of the translation initiation factor 2B (eIF2B) complex which is a heterodecamer of two sets of five different subunits: alpha, beta, gamma, delta and epsilon. Subunits alpha, beta and delta comprise a regulatory subcomplex and subunits epsilon and gamma comprise a catalytic subcomplex. Within the complex, the hexameric regulatory complex resides at the center, with the two heterodimeric catalytic subcomplexes bound on opposite sides.</text>
</comment>
<dbReference type="GO" id="GO:0003743">
    <property type="term" value="F:translation initiation factor activity"/>
    <property type="evidence" value="ECO:0007669"/>
    <property type="project" value="UniProtKB-KW"/>
</dbReference>
<evidence type="ECO:0000313" key="13">
    <source>
        <dbReference type="EMBL" id="JAI29145.1"/>
    </source>
</evidence>
<dbReference type="GO" id="GO:0005829">
    <property type="term" value="C:cytosol"/>
    <property type="evidence" value="ECO:0007669"/>
    <property type="project" value="UniProtKB-SubCell"/>
</dbReference>
<feature type="coiled-coil region" evidence="11">
    <location>
        <begin position="270"/>
        <end position="297"/>
    </location>
</feature>
<keyword evidence="4 13" id="KW-0396">Initiation factor</keyword>
<evidence type="ECO:0000256" key="1">
    <source>
        <dbReference type="ARBA" id="ARBA00004514"/>
    </source>
</evidence>
<dbReference type="PANTHER" id="PTHR10233:SF14">
    <property type="entry name" value="TRANSLATION INITIATION FACTOR EIF-2B SUBUNIT DELTA"/>
    <property type="match status" value="1"/>
</dbReference>
<evidence type="ECO:0000256" key="9">
    <source>
        <dbReference type="ARBA" id="ARBA00046432"/>
    </source>
</evidence>
<comment type="similarity">
    <text evidence="2 10">Belongs to the eIF-2B alpha/beta/delta subunits family.</text>
</comment>
<dbReference type="Pfam" id="PF01008">
    <property type="entry name" value="IF-2B"/>
    <property type="match status" value="1"/>
</dbReference>
<keyword evidence="3" id="KW-0963">Cytoplasm</keyword>
<dbReference type="PANTHER" id="PTHR10233">
    <property type="entry name" value="TRANSLATION INITIATION FACTOR EIF-2B"/>
    <property type="match status" value="1"/>
</dbReference>
<evidence type="ECO:0000256" key="3">
    <source>
        <dbReference type="ARBA" id="ARBA00022490"/>
    </source>
</evidence>
<dbReference type="GO" id="GO:0007417">
    <property type="term" value="P:central nervous system development"/>
    <property type="evidence" value="ECO:0007669"/>
    <property type="project" value="UniProtKB-ARBA"/>
</dbReference>
<dbReference type="InterPro" id="IPR042529">
    <property type="entry name" value="IF_2B-like_C"/>
</dbReference>
<feature type="compositionally biased region" description="Basic residues" evidence="12">
    <location>
        <begin position="45"/>
        <end position="56"/>
    </location>
</feature>
<evidence type="ECO:0000256" key="2">
    <source>
        <dbReference type="ARBA" id="ARBA00007251"/>
    </source>
</evidence>
<feature type="region of interest" description="Disordered" evidence="12">
    <location>
        <begin position="37"/>
        <end position="56"/>
    </location>
</feature>
<dbReference type="GO" id="GO:0048513">
    <property type="term" value="P:animal organ development"/>
    <property type="evidence" value="ECO:0007669"/>
    <property type="project" value="UniProtKB-ARBA"/>
</dbReference>
<keyword evidence="5" id="KW-0648">Protein biosynthesis</keyword>
<keyword evidence="11" id="KW-0175">Coiled coil</keyword>
<evidence type="ECO:0000256" key="10">
    <source>
        <dbReference type="RuleBase" id="RU003814"/>
    </source>
</evidence>
<dbReference type="GO" id="GO:0005085">
    <property type="term" value="F:guanyl-nucleotide exchange factor activity"/>
    <property type="evidence" value="ECO:0007669"/>
    <property type="project" value="UniProtKB-ARBA"/>
</dbReference>
<dbReference type="InterPro" id="IPR000649">
    <property type="entry name" value="IF-2B-related"/>
</dbReference>
<dbReference type="EMBL" id="GDHF01023169">
    <property type="protein sequence ID" value="JAI29145.1"/>
    <property type="molecule type" value="Transcribed_RNA"/>
</dbReference>
<gene>
    <name evidence="13" type="primary">EIF2B4_0</name>
    <name evidence="13" type="ORF">c0_g2_i5</name>
</gene>
<comment type="subcellular location">
    <subcellularLocation>
        <location evidence="1">Cytoplasm</location>
        <location evidence="1">Cytosol</location>
    </subcellularLocation>
</comment>
<feature type="region of interest" description="Disordered" evidence="12">
    <location>
        <begin position="348"/>
        <end position="370"/>
    </location>
</feature>
<protein>
    <recommendedName>
        <fullName evidence="7">Translation initiation factor eIF2B subunit delta</fullName>
    </recommendedName>
    <alternativeName>
        <fullName evidence="8">eIF2B GDP-GTP exchange factor subunit delta</fullName>
    </alternativeName>
</protein>
<comment type="function">
    <text evidence="6">Acts as a component of the translation initiation factor 2B (eIF2B) complex, which catalyzes the exchange of GDP for GTP on eukaryotic initiation factor 2 (eIF2) gamma subunit. Its guanine nucleotide exchange factor activity is repressed when bound to eIF2 complex phosphorylated on the alpha subunit, thereby limiting the amount of methionyl-initiator methionine tRNA available to the ribosome and consequently global translation is repressed.</text>
</comment>
<evidence type="ECO:0000256" key="4">
    <source>
        <dbReference type="ARBA" id="ARBA00022540"/>
    </source>
</evidence>